<protein>
    <submittedName>
        <fullName evidence="4">Arylsulfatase</fullName>
    </submittedName>
</protein>
<proteinExistence type="inferred from homology"/>
<comment type="similarity">
    <text evidence="1">Belongs to the sulfatase family.</text>
</comment>
<dbReference type="Pfam" id="PF00884">
    <property type="entry name" value="Sulfatase"/>
    <property type="match status" value="1"/>
</dbReference>
<evidence type="ECO:0000256" key="2">
    <source>
        <dbReference type="PIRSR" id="PIRSR600917-52"/>
    </source>
</evidence>
<dbReference type="PANTHER" id="PTHR42693">
    <property type="entry name" value="ARYLSULFATASE FAMILY MEMBER"/>
    <property type="match status" value="1"/>
</dbReference>
<accession>A0A949U0R8</accession>
<organism evidence="4 5">
    <name type="scientific">Clostridium thailandense</name>
    <dbReference type="NCBI Taxonomy" id="2794346"/>
    <lineage>
        <taxon>Bacteria</taxon>
        <taxon>Bacillati</taxon>
        <taxon>Bacillota</taxon>
        <taxon>Clostridia</taxon>
        <taxon>Eubacteriales</taxon>
        <taxon>Clostridiaceae</taxon>
        <taxon>Clostridium</taxon>
    </lineage>
</organism>
<name>A0A949U0R8_9CLOT</name>
<dbReference type="Pfam" id="PF13385">
    <property type="entry name" value="Laminin_G_3"/>
    <property type="match status" value="1"/>
</dbReference>
<comment type="caution">
    <text evidence="4">The sequence shown here is derived from an EMBL/GenBank/DDBJ whole genome shotgun (WGS) entry which is preliminary data.</text>
</comment>
<keyword evidence="5" id="KW-1185">Reference proteome</keyword>
<dbReference type="EMBL" id="JAEEGC010000073">
    <property type="protein sequence ID" value="MBV7274333.1"/>
    <property type="molecule type" value="Genomic_DNA"/>
</dbReference>
<dbReference type="InterPro" id="IPR000917">
    <property type="entry name" value="Sulfatase_N"/>
</dbReference>
<reference evidence="4" key="1">
    <citation type="submission" date="2020-12" db="EMBL/GenBank/DDBJ databases">
        <title>Clostridium thailandense sp. nov., a novel acetogenic bacterium isolated from peat land soil in Thailand.</title>
        <authorList>
            <person name="Chaikitkaew S."/>
            <person name="Birkeland N.K."/>
        </authorList>
    </citation>
    <scope>NUCLEOTIDE SEQUENCE</scope>
    <source>
        <strain evidence="4">PL3</strain>
    </source>
</reference>
<dbReference type="AlphaFoldDB" id="A0A949U0R8"/>
<comment type="PTM">
    <text evidence="2">The conversion to 3-oxoalanine (also known as C-formylglycine, FGly), of a serine or cysteine residue in prokaryotes and of a cysteine residue in eukaryotes, is critical for catalytic activity.</text>
</comment>
<evidence type="ECO:0000256" key="1">
    <source>
        <dbReference type="ARBA" id="ARBA00008779"/>
    </source>
</evidence>
<dbReference type="RefSeq" id="WP_218321400.1">
    <property type="nucleotide sequence ID" value="NZ_JAEEGC010000073.1"/>
</dbReference>
<dbReference type="CDD" id="cd16025">
    <property type="entry name" value="PAS_like"/>
    <property type="match status" value="1"/>
</dbReference>
<evidence type="ECO:0000313" key="4">
    <source>
        <dbReference type="EMBL" id="MBV7274333.1"/>
    </source>
</evidence>
<gene>
    <name evidence="4" type="ORF">I6U48_15625</name>
</gene>
<feature type="modified residue" description="3-oxoalanine (Ser)" evidence="2">
    <location>
        <position position="106"/>
    </location>
</feature>
<dbReference type="Proteomes" id="UP000694308">
    <property type="component" value="Unassembled WGS sequence"/>
</dbReference>
<feature type="domain" description="Sulfatase N-terminal" evidence="3">
    <location>
        <begin position="60"/>
        <end position="472"/>
    </location>
</feature>
<sequence>MVDNTISKTIKKAVAIGSLLTISTSITACSLTNKSDDKSTNNTKTTAKDQTKFANGEKKPNVIYIILDDIGFSDLGCYGSEIRTPNIDQLAANGLRYNNFNTCPFSSATRASLLTGRENNSVGMGQVANVSLEADRPNLQGSITPEAGTVAEMLQDKGFSTFAVGKWHAAPTNTVTPAGPFKYWPLAKGFDKYYGFMDGETDQYNPQLVNGNEVVQAPKTEGYNLNEDLLAHAKQYITDQVSLYPDQPFFMNYAFGTGHSPQQVPKNYIDSYKGVYDKGWDAVRQDRFNKEKQLGIIPSNATLTTSDPTVKPWNSLSEDQKKLYARFMENYAGYITQADEEVGKLISYLKEVGQYDNTMIVLLGGDNGATKDGGPDGTDSFIGAMSAGRNPSAKDLMAKYNYIGSSEMQALYPKGWAQVSNTPFQNYKGSVYQGALRNGLIISWPKGIKDKGSIRSQYVHVTDITPTVLDVLKFEAPKVLKGVTQMPMYGTSIASTFDNAKAPEIRDTAITYNAPNRAIYNKGWKAIATHKNGTSFDNDKWELYNVSEDYSESKNVADKYPDKLKELQKLFMSEAEKYKILPLKELSPRDMGYVKKGSAADRSTFKYYPGVGHINVSAAPPINANSFTITVPVTRDNTSTSGVLAAMGDNMGGYTFYVKDNKLVFLYNKFETISKITSNIDVPVGKSELKFDFKRTSMASGTGTLYINGQNVGQGEIQTTAQVTLEGLDIGKDTLLPVSKDYKDLGEFPFTGKFDYVQFNITKFVPNNQNGAKKQ</sequence>
<evidence type="ECO:0000259" key="3">
    <source>
        <dbReference type="Pfam" id="PF00884"/>
    </source>
</evidence>
<dbReference type="InterPro" id="IPR050738">
    <property type="entry name" value="Sulfatase"/>
</dbReference>
<evidence type="ECO:0000313" key="5">
    <source>
        <dbReference type="Proteomes" id="UP000694308"/>
    </source>
</evidence>